<dbReference type="Gene3D" id="1.20.120.1490">
    <property type="match status" value="1"/>
</dbReference>
<name>A0ABT4A3D9_9BACT</name>
<feature type="region of interest" description="Disordered" evidence="1">
    <location>
        <begin position="149"/>
        <end position="186"/>
    </location>
</feature>
<evidence type="ECO:0000256" key="1">
    <source>
        <dbReference type="SAM" id="MobiDB-lite"/>
    </source>
</evidence>
<feature type="signal peptide" evidence="2">
    <location>
        <begin position="1"/>
        <end position="20"/>
    </location>
</feature>
<evidence type="ECO:0008006" key="5">
    <source>
        <dbReference type="Google" id="ProtNLM"/>
    </source>
</evidence>
<evidence type="ECO:0000313" key="3">
    <source>
        <dbReference type="EMBL" id="MCY1076167.1"/>
    </source>
</evidence>
<protein>
    <recommendedName>
        <fullName evidence="5">Periplasmic heavy metal sensor</fullName>
    </recommendedName>
</protein>
<feature type="chain" id="PRO_5046192622" description="Periplasmic heavy metal sensor" evidence="2">
    <location>
        <begin position="21"/>
        <end position="186"/>
    </location>
</feature>
<dbReference type="Proteomes" id="UP001207654">
    <property type="component" value="Unassembled WGS sequence"/>
</dbReference>
<evidence type="ECO:0000256" key="2">
    <source>
        <dbReference type="SAM" id="SignalP"/>
    </source>
</evidence>
<evidence type="ECO:0000313" key="4">
    <source>
        <dbReference type="Proteomes" id="UP001207654"/>
    </source>
</evidence>
<dbReference type="EMBL" id="JAPNKA010000001">
    <property type="protein sequence ID" value="MCY1076167.1"/>
    <property type="molecule type" value="Genomic_DNA"/>
</dbReference>
<comment type="caution">
    <text evidence="3">The sequence shown here is derived from an EMBL/GenBank/DDBJ whole genome shotgun (WGS) entry which is preliminary data.</text>
</comment>
<reference evidence="3 4" key="1">
    <citation type="submission" date="2022-11" db="EMBL/GenBank/DDBJ databases">
        <title>Minimal conservation of predation-associated metabolite biosynthetic gene clusters underscores biosynthetic potential of Myxococcota including descriptions for ten novel species: Archangium lansinium sp. nov., Myxococcus landrumus sp. nov., Nannocystis bai.</title>
        <authorList>
            <person name="Ahearne A."/>
            <person name="Stevens C."/>
            <person name="Phillips K."/>
        </authorList>
    </citation>
    <scope>NUCLEOTIDE SEQUENCE [LARGE SCALE GENOMIC DNA]</scope>
    <source>
        <strain evidence="3 4">MIWBW</strain>
    </source>
</reference>
<dbReference type="RefSeq" id="WP_267535073.1">
    <property type="nucleotide sequence ID" value="NZ_JAPNKA010000001.1"/>
</dbReference>
<gene>
    <name evidence="3" type="ORF">OV287_16955</name>
</gene>
<sequence>MKPFRLAVLTLTLLPLVSLAAPPEQKDAAERAERQIRLMRVVGLAEELELDESQALKMADTMRQFDERRRPLLEQVQESAQVLRKAARGDAQAQSQVDQAVQRVFDARTQLTALDRDMYQAIARELPPQKRAQLAIFMARHDGKMVKLLRKADREGRREEREKRKLERIQEREKLKQQRQQEKRTP</sequence>
<keyword evidence="2" id="KW-0732">Signal</keyword>
<proteinExistence type="predicted"/>
<organism evidence="3 4">
    <name type="scientific">Archangium lansingense</name>
    <dbReference type="NCBI Taxonomy" id="2995310"/>
    <lineage>
        <taxon>Bacteria</taxon>
        <taxon>Pseudomonadati</taxon>
        <taxon>Myxococcota</taxon>
        <taxon>Myxococcia</taxon>
        <taxon>Myxococcales</taxon>
        <taxon>Cystobacterineae</taxon>
        <taxon>Archangiaceae</taxon>
        <taxon>Archangium</taxon>
    </lineage>
</organism>
<accession>A0ABT4A3D9</accession>
<keyword evidence="4" id="KW-1185">Reference proteome</keyword>